<dbReference type="Proteomes" id="UP000474296">
    <property type="component" value="Unassembled WGS sequence"/>
</dbReference>
<proteinExistence type="predicted"/>
<keyword evidence="1" id="KW-0732">Signal</keyword>
<comment type="caution">
    <text evidence="2">The sequence shown here is derived from an EMBL/GenBank/DDBJ whole genome shotgun (WGS) entry which is preliminary data.</text>
</comment>
<gene>
    <name evidence="2" type="ORF">GWK10_08065</name>
</gene>
<dbReference type="RefSeq" id="WP_164031370.1">
    <property type="nucleotide sequence ID" value="NZ_JAABOQ010000003.1"/>
</dbReference>
<protein>
    <recommendedName>
        <fullName evidence="4">DUF4097 family beta strand repeat protein</fullName>
    </recommendedName>
</protein>
<feature type="chain" id="PRO_5027090876" description="DUF4097 family beta strand repeat protein" evidence="1">
    <location>
        <begin position="22"/>
        <end position="239"/>
    </location>
</feature>
<dbReference type="AlphaFoldDB" id="A0A6M0CI10"/>
<dbReference type="EMBL" id="JAABOQ010000003">
    <property type="protein sequence ID" value="NER17162.1"/>
    <property type="molecule type" value="Genomic_DNA"/>
</dbReference>
<accession>A0A6M0CI10</accession>
<keyword evidence="3" id="KW-1185">Reference proteome</keyword>
<feature type="signal peptide" evidence="1">
    <location>
        <begin position="1"/>
        <end position="21"/>
    </location>
</feature>
<sequence length="239" mass="26678">MKRTVLMLICCLAMTTISAQKVIEKNIKPSSDAVEVEFKFAEDINIKTWDKNEVYVKAEVSINDGEYDDYFTIKVDNDRPALRIDSDYGDLFKKQNTWRRNKDKDGDCNCCSLDMDVIITLYVPKTARLRVKSISSNVSSEAYQGNLNIDIISGDINIKNYSGDFALKTISGDIDVKVKKSSVYAQTVTGTIYADDKLSFNKSDSGNRWGGSKVKGTVGNADNELKLTTVSGSIFLRKI</sequence>
<reference evidence="2 3" key="1">
    <citation type="submission" date="2020-01" db="EMBL/GenBank/DDBJ databases">
        <title>Spongiivirga citrea KCTC 32990T.</title>
        <authorList>
            <person name="Wang G."/>
        </authorList>
    </citation>
    <scope>NUCLEOTIDE SEQUENCE [LARGE SCALE GENOMIC DNA]</scope>
    <source>
        <strain evidence="2 3">KCTC 32990</strain>
    </source>
</reference>
<evidence type="ECO:0000313" key="2">
    <source>
        <dbReference type="EMBL" id="NER17162.1"/>
    </source>
</evidence>
<evidence type="ECO:0000313" key="3">
    <source>
        <dbReference type="Proteomes" id="UP000474296"/>
    </source>
</evidence>
<evidence type="ECO:0008006" key="4">
    <source>
        <dbReference type="Google" id="ProtNLM"/>
    </source>
</evidence>
<name>A0A6M0CI10_9FLAO</name>
<evidence type="ECO:0000256" key="1">
    <source>
        <dbReference type="SAM" id="SignalP"/>
    </source>
</evidence>
<organism evidence="2 3">
    <name type="scientific">Spongiivirga citrea</name>
    <dbReference type="NCBI Taxonomy" id="1481457"/>
    <lineage>
        <taxon>Bacteria</taxon>
        <taxon>Pseudomonadati</taxon>
        <taxon>Bacteroidota</taxon>
        <taxon>Flavobacteriia</taxon>
        <taxon>Flavobacteriales</taxon>
        <taxon>Flavobacteriaceae</taxon>
        <taxon>Spongiivirga</taxon>
    </lineage>
</organism>